<dbReference type="PANTHER" id="PTHR31528">
    <property type="entry name" value="4-AMINO-5-HYDROXYMETHYL-2-METHYLPYRIMIDINE PHOSPHATE SYNTHASE THI11-RELATED"/>
    <property type="match status" value="1"/>
</dbReference>
<feature type="domain" description="SsuA/THI5-like" evidence="2">
    <location>
        <begin position="63"/>
        <end position="274"/>
    </location>
</feature>
<dbReference type="PROSITE" id="PS51257">
    <property type="entry name" value="PROKAR_LIPOPROTEIN"/>
    <property type="match status" value="1"/>
</dbReference>
<keyword evidence="4" id="KW-1185">Reference proteome</keyword>
<dbReference type="InterPro" id="IPR027939">
    <property type="entry name" value="NMT1/THI5"/>
</dbReference>
<dbReference type="PANTHER" id="PTHR31528:SF15">
    <property type="entry name" value="RIBOFLAVIN-BINDING PROTEIN RIBY"/>
    <property type="match status" value="1"/>
</dbReference>
<reference evidence="3 4" key="1">
    <citation type="journal article" date="2021" name="Int. J. Syst. Evol. Microbiol.">
        <title>Reticulibacter mediterranei gen. nov., sp. nov., within the new family Reticulibacteraceae fam. nov., and Ktedonospora formicarum gen. nov., sp. nov., Ktedonobacter robiniae sp. nov., Dictyobacter formicarum sp. nov. and Dictyobacter arantiisoli sp. nov., belonging to the class Ktedonobacteria.</title>
        <authorList>
            <person name="Yabe S."/>
            <person name="Zheng Y."/>
            <person name="Wang C.M."/>
            <person name="Sakai Y."/>
            <person name="Abe K."/>
            <person name="Yokota A."/>
            <person name="Donadio S."/>
            <person name="Cavaletti L."/>
            <person name="Monciardini P."/>
        </authorList>
    </citation>
    <scope>NUCLEOTIDE SEQUENCE [LARGE SCALE GENOMIC DNA]</scope>
    <source>
        <strain evidence="3 4">SOSP1-9</strain>
    </source>
</reference>
<comment type="caution">
    <text evidence="3">The sequence shown here is derived from an EMBL/GenBank/DDBJ whole genome shotgun (WGS) entry which is preliminary data.</text>
</comment>
<feature type="signal peptide" evidence="1">
    <location>
        <begin position="1"/>
        <end position="26"/>
    </location>
</feature>
<dbReference type="InterPro" id="IPR015168">
    <property type="entry name" value="SsuA/THI5"/>
</dbReference>
<feature type="chain" id="PRO_5046891308" evidence="1">
    <location>
        <begin position="27"/>
        <end position="341"/>
    </location>
</feature>
<proteinExistence type="predicted"/>
<evidence type="ECO:0000313" key="3">
    <source>
        <dbReference type="EMBL" id="GHO82942.1"/>
    </source>
</evidence>
<dbReference type="SUPFAM" id="SSF53850">
    <property type="entry name" value="Periplasmic binding protein-like II"/>
    <property type="match status" value="1"/>
</dbReference>
<name>A0ABQ3VAN4_9CHLR</name>
<protein>
    <submittedName>
        <fullName evidence="3">Riboflavin-binding protein RibY</fullName>
    </submittedName>
</protein>
<accession>A0ABQ3VAN4</accession>
<dbReference type="EMBL" id="BNJJ01000002">
    <property type="protein sequence ID" value="GHO82942.1"/>
    <property type="molecule type" value="Genomic_DNA"/>
</dbReference>
<dbReference type="RefSeq" id="WP_236022814.1">
    <property type="nucleotide sequence ID" value="NZ_BNJJ01000002.1"/>
</dbReference>
<evidence type="ECO:0000256" key="1">
    <source>
        <dbReference type="SAM" id="SignalP"/>
    </source>
</evidence>
<keyword evidence="1" id="KW-0732">Signal</keyword>
<dbReference type="Gene3D" id="3.40.190.10">
    <property type="entry name" value="Periplasmic binding protein-like II"/>
    <property type="match status" value="2"/>
</dbReference>
<evidence type="ECO:0000259" key="2">
    <source>
        <dbReference type="Pfam" id="PF09084"/>
    </source>
</evidence>
<dbReference type="Pfam" id="PF09084">
    <property type="entry name" value="NMT1"/>
    <property type="match status" value="1"/>
</dbReference>
<evidence type="ECO:0000313" key="4">
    <source>
        <dbReference type="Proteomes" id="UP000635565"/>
    </source>
</evidence>
<gene>
    <name evidence="3" type="primary">ribY</name>
    <name evidence="3" type="ORF">KSZ_09480</name>
</gene>
<dbReference type="Proteomes" id="UP000635565">
    <property type="component" value="Unassembled WGS sequence"/>
</dbReference>
<sequence>MSLTSHRLSVTWKLMALVVLCTVLLAACGESGAANNSNSNSSGSTDKTLKSISIGLGYNPDIQFAPFYVAQSKGYYKDAGLNVTFNHGIVTDLIGTMAAGKNNFVFASGDELLVAHDKNKNLQAVDVSTIFQKYPVSLIVPKDSPIQTLADLKGHTIGEPGPFGSTHTGLLALLQAGKLTPSDVKLQSIGFNQVSAMISHKVDAVVGYSNNEPLQLERNGFNVRTFAVSDYVPLISNGIITTQDIYTNQPQTVRAFVDATIKGLKDVIADPQKAVDISKSYVPGMNADQALAVLKYTIPIYQGNGKLGYNDPAIWQSTEKFLVAQKMIAPVDNLSQIYTNK</sequence>
<organism evidence="3 4">
    <name type="scientific">Dictyobacter formicarum</name>
    <dbReference type="NCBI Taxonomy" id="2778368"/>
    <lineage>
        <taxon>Bacteria</taxon>
        <taxon>Bacillati</taxon>
        <taxon>Chloroflexota</taxon>
        <taxon>Ktedonobacteria</taxon>
        <taxon>Ktedonobacterales</taxon>
        <taxon>Dictyobacteraceae</taxon>
        <taxon>Dictyobacter</taxon>
    </lineage>
</organism>